<keyword evidence="1" id="KW-1133">Transmembrane helix</keyword>
<gene>
    <name evidence="2" type="ORF">ABLV49_23445</name>
</gene>
<keyword evidence="1" id="KW-0812">Transmembrane</keyword>
<feature type="transmembrane region" description="Helical" evidence="1">
    <location>
        <begin position="207"/>
        <end position="232"/>
    </location>
</feature>
<dbReference type="Pfam" id="PF09948">
    <property type="entry name" value="PpoB2"/>
    <property type="match status" value="1"/>
</dbReference>
<dbReference type="AlphaFoldDB" id="A0AAU7M0L2"/>
<protein>
    <submittedName>
        <fullName evidence="2">DUF2182 domain-containing protein</fullName>
    </submittedName>
</protein>
<feature type="transmembrane region" description="Helical" evidence="1">
    <location>
        <begin position="177"/>
        <end position="201"/>
    </location>
</feature>
<sequence>MQQQERASADKPPPGMGSLVARQPMLTMGILAVSVIGWAVLAWMAVDMEHPFAQLTMPDSSNWSVANMLAIWTMWSLMMAAMMLPSALPMVLTFVNLSGRSRQRARGCSFVAAYVLVWLTFSAGAAAAQRALQAMGWVNPMIVSTSAWLTGLLLVASGLYQFSRLKHLCLSRCRTPVVFLLGQWRAGASGAFVMGVQHGLFCLGCCWALMALLFVGGVMNLAWIAALSMAVAIEKLAPGGERMAKALGLVLMAAGLLKLVVLMA</sequence>
<feature type="transmembrane region" description="Helical" evidence="1">
    <location>
        <begin position="244"/>
        <end position="263"/>
    </location>
</feature>
<evidence type="ECO:0000313" key="2">
    <source>
        <dbReference type="EMBL" id="XBP72758.1"/>
    </source>
</evidence>
<evidence type="ECO:0000256" key="1">
    <source>
        <dbReference type="SAM" id="Phobius"/>
    </source>
</evidence>
<keyword evidence="1" id="KW-0472">Membrane</keyword>
<reference evidence="2" key="1">
    <citation type="submission" date="2024-05" db="EMBL/GenBank/DDBJ databases">
        <authorList>
            <person name="Bunk B."/>
            <person name="Swiderski J."/>
            <person name="Sproer C."/>
            <person name="Thiel V."/>
        </authorList>
    </citation>
    <scope>NUCLEOTIDE SEQUENCE</scope>
    <source>
        <strain evidence="2">DSM 17735</strain>
        <plasmid evidence="2">p2</plasmid>
    </source>
</reference>
<dbReference type="EMBL" id="CP157677">
    <property type="protein sequence ID" value="XBP72758.1"/>
    <property type="molecule type" value="Genomic_DNA"/>
</dbReference>
<dbReference type="InterPro" id="IPR018688">
    <property type="entry name" value="PpoB2-like"/>
</dbReference>
<proteinExistence type="predicted"/>
<name>A0AAU7M0L2_9BURK</name>
<organism evidence="2">
    <name type="scientific">Polaromonas hydrogenivorans</name>
    <dbReference type="NCBI Taxonomy" id="335476"/>
    <lineage>
        <taxon>Bacteria</taxon>
        <taxon>Pseudomonadati</taxon>
        <taxon>Pseudomonadota</taxon>
        <taxon>Betaproteobacteria</taxon>
        <taxon>Burkholderiales</taxon>
        <taxon>Comamonadaceae</taxon>
        <taxon>Polaromonas</taxon>
    </lineage>
</organism>
<feature type="transmembrane region" description="Helical" evidence="1">
    <location>
        <begin position="66"/>
        <end position="95"/>
    </location>
</feature>
<dbReference type="RefSeq" id="WP_349282523.1">
    <property type="nucleotide sequence ID" value="NZ_CBCSCU010000073.1"/>
</dbReference>
<keyword evidence="2" id="KW-0614">Plasmid</keyword>
<accession>A0AAU7M0L2</accession>
<feature type="transmembrane region" description="Helical" evidence="1">
    <location>
        <begin position="26"/>
        <end position="46"/>
    </location>
</feature>
<geneLocation type="plasmid" evidence="2">
    <name>p2</name>
</geneLocation>
<feature type="transmembrane region" description="Helical" evidence="1">
    <location>
        <begin position="134"/>
        <end position="156"/>
    </location>
</feature>
<feature type="transmembrane region" description="Helical" evidence="1">
    <location>
        <begin position="107"/>
        <end position="128"/>
    </location>
</feature>